<dbReference type="PROSITE" id="PS00107">
    <property type="entry name" value="PROTEIN_KINASE_ATP"/>
    <property type="match status" value="1"/>
</dbReference>
<dbReference type="Proteomes" id="UP000650467">
    <property type="component" value="Unassembled WGS sequence"/>
</dbReference>
<evidence type="ECO:0000256" key="4">
    <source>
        <dbReference type="ARBA" id="ARBA00022840"/>
    </source>
</evidence>
<dbReference type="InterPro" id="IPR000719">
    <property type="entry name" value="Prot_kinase_dom"/>
</dbReference>
<feature type="compositionally biased region" description="Gly residues" evidence="6">
    <location>
        <begin position="188"/>
        <end position="205"/>
    </location>
</feature>
<evidence type="ECO:0000313" key="10">
    <source>
        <dbReference type="Proteomes" id="UP000650467"/>
    </source>
</evidence>
<feature type="transmembrane region" description="Helical" evidence="7">
    <location>
        <begin position="243"/>
        <end position="266"/>
    </location>
</feature>
<dbReference type="PROSITE" id="PS00108">
    <property type="entry name" value="PROTEIN_KINASE_ST"/>
    <property type="match status" value="1"/>
</dbReference>
<dbReference type="Gene3D" id="3.30.200.20">
    <property type="entry name" value="Phosphorylase Kinase, domain 1"/>
    <property type="match status" value="1"/>
</dbReference>
<dbReference type="PROSITE" id="PS50011">
    <property type="entry name" value="PROTEIN_KINASE_DOM"/>
    <property type="match status" value="1"/>
</dbReference>
<dbReference type="OrthoDB" id="339325at2759"/>
<evidence type="ECO:0000259" key="8">
    <source>
        <dbReference type="PROSITE" id="PS50011"/>
    </source>
</evidence>
<accession>A0A835W286</accession>
<feature type="compositionally biased region" description="Low complexity" evidence="6">
    <location>
        <begin position="206"/>
        <end position="229"/>
    </location>
</feature>
<dbReference type="PANTHER" id="PTHR44329">
    <property type="entry name" value="SERINE/THREONINE-PROTEIN KINASE TNNI3K-RELATED"/>
    <property type="match status" value="1"/>
</dbReference>
<feature type="binding site" evidence="5">
    <location>
        <position position="625"/>
    </location>
    <ligand>
        <name>ATP</name>
        <dbReference type="ChEBI" id="CHEBI:30616"/>
    </ligand>
</feature>
<feature type="region of interest" description="Disordered" evidence="6">
    <location>
        <begin position="184"/>
        <end position="234"/>
    </location>
</feature>
<keyword evidence="7" id="KW-1133">Transmembrane helix</keyword>
<dbReference type="InterPro" id="IPR011009">
    <property type="entry name" value="Kinase-like_dom_sf"/>
</dbReference>
<sequence>MVNYTDGSNAGSGITMFTAMAPGEQAMQAQVGGATVEPYCFPTAVNQAAIGVTTRPVAMPGTNLYVPLSGPPAGLGGSSSSSSSSSNDGCSNATDASLRERCYPQAGLYVELVGQAYMPDNVTTFAATGMLMVGRQMVGLCKQVLTAECLSKYGEFGCIIVMYRSIYTPSVVEYVAAVDSSSGSGSSNAGGGGGSGGGTGSGSGSGSINDSGSPSGALGAAAQPRAPANQGGGGGSGLSGGQIVAVVVCSVVGGVALIALIAVLFATAAARRRRAAASNAAGKTCIVTIRGGCGKATPEDSTPRTGEGTSALTLVVLDVAEADDEAALCCQQPLPHSSDGSSIGNSGGGAAAAGPAAGGCAGKAGSGAGGGGKAAATGLSDAVTLATSCDVGVLTPGAAGGSSGVAAVDTGAIGGAAAAAGNAGADAAAAGPASPRGWGLAVSVLGTHSSINTDVITEHTPAQPHVQFLISGSTGRRFVVGSSAVSRSAAKLLATGASLHGTDEHGSSAAAGGSEAGAGLLAPGVGAQDLEPAAPPAVSRMVAMASAAAAAAAAAASAAAAAGGGSDADGALLLAPPAGVPEDAAGDAAVSADMGVMIAPHGLLGRGSFGRVYRGRYQGLDVAVKLFAELVTAGEGGTATRARHKAGNNEAIDSLQSEVEVLARCRHPNIVTLLAVCVTPPRLCMVMELMECNLYRLIHRRRPDQPPLLPLHTVVDIAQDVANALMYLHPTITHRDLKPANVLINGVGSARPVAKLTDFGISRLCSTLQATNHPEAGTPPYLAPECYDVQNWVVSHQADMYSFGVLVWEMLGGQEPWKGEPVARLAYRLIHCGTTLPIDMIAERRHQLQHQPPAPGAQQQPAEPPVPAKLLKLVAQCFERDPRRRPAAAEAVKTLLLVREALVQQLPQAAPALAVAAHVEGSAEAAAAALDPEAAVAIRAEAAAAPQTSSSSAYMTAHGASANAVNGQYHSK</sequence>
<dbReference type="GO" id="GO:0004674">
    <property type="term" value="F:protein serine/threonine kinase activity"/>
    <property type="evidence" value="ECO:0007669"/>
    <property type="project" value="TreeGrafter"/>
</dbReference>
<protein>
    <recommendedName>
        <fullName evidence="8">Protein kinase domain-containing protein</fullName>
    </recommendedName>
</protein>
<gene>
    <name evidence="9" type="ORF">HXX76_007488</name>
</gene>
<keyword evidence="4 5" id="KW-0067">ATP-binding</keyword>
<keyword evidence="7" id="KW-0472">Membrane</keyword>
<dbReference type="AlphaFoldDB" id="A0A835W286"/>
<keyword evidence="2 5" id="KW-0547">Nucleotide-binding</keyword>
<keyword evidence="10" id="KW-1185">Reference proteome</keyword>
<dbReference type="InterPro" id="IPR051681">
    <property type="entry name" value="Ser/Thr_Kinases-Pseudokinases"/>
</dbReference>
<dbReference type="SMART" id="SM00220">
    <property type="entry name" value="S_TKc"/>
    <property type="match status" value="1"/>
</dbReference>
<dbReference type="GO" id="GO:0005524">
    <property type="term" value="F:ATP binding"/>
    <property type="evidence" value="ECO:0007669"/>
    <property type="project" value="UniProtKB-UniRule"/>
</dbReference>
<evidence type="ECO:0000256" key="7">
    <source>
        <dbReference type="SAM" id="Phobius"/>
    </source>
</evidence>
<evidence type="ECO:0000256" key="6">
    <source>
        <dbReference type="SAM" id="MobiDB-lite"/>
    </source>
</evidence>
<dbReference type="EMBL" id="JAEHOC010000016">
    <property type="protein sequence ID" value="KAG2434593.1"/>
    <property type="molecule type" value="Genomic_DNA"/>
</dbReference>
<reference evidence="9" key="1">
    <citation type="journal article" date="2020" name="bioRxiv">
        <title>Comparative genomics of Chlamydomonas.</title>
        <authorList>
            <person name="Craig R.J."/>
            <person name="Hasan A.R."/>
            <person name="Ness R.W."/>
            <person name="Keightley P.D."/>
        </authorList>
    </citation>
    <scope>NUCLEOTIDE SEQUENCE</scope>
    <source>
        <strain evidence="9">SAG 7.73</strain>
    </source>
</reference>
<dbReference type="Pfam" id="PF00069">
    <property type="entry name" value="Pkinase"/>
    <property type="match status" value="1"/>
</dbReference>
<keyword evidence="1" id="KW-0808">Transferase</keyword>
<dbReference type="PANTHER" id="PTHR44329:SF214">
    <property type="entry name" value="PROTEIN KINASE DOMAIN-CONTAINING PROTEIN"/>
    <property type="match status" value="1"/>
</dbReference>
<comment type="caution">
    <text evidence="9">The sequence shown here is derived from an EMBL/GenBank/DDBJ whole genome shotgun (WGS) entry which is preliminary data.</text>
</comment>
<organism evidence="9 10">
    <name type="scientific">Chlamydomonas incerta</name>
    <dbReference type="NCBI Taxonomy" id="51695"/>
    <lineage>
        <taxon>Eukaryota</taxon>
        <taxon>Viridiplantae</taxon>
        <taxon>Chlorophyta</taxon>
        <taxon>core chlorophytes</taxon>
        <taxon>Chlorophyceae</taxon>
        <taxon>CS clade</taxon>
        <taxon>Chlamydomonadales</taxon>
        <taxon>Chlamydomonadaceae</taxon>
        <taxon>Chlamydomonas</taxon>
    </lineage>
</organism>
<dbReference type="SUPFAM" id="SSF56112">
    <property type="entry name" value="Protein kinase-like (PK-like)"/>
    <property type="match status" value="1"/>
</dbReference>
<proteinExistence type="predicted"/>
<evidence type="ECO:0000256" key="5">
    <source>
        <dbReference type="PROSITE-ProRule" id="PRU10141"/>
    </source>
</evidence>
<evidence type="ECO:0000313" key="9">
    <source>
        <dbReference type="EMBL" id="KAG2434593.1"/>
    </source>
</evidence>
<dbReference type="InterPro" id="IPR017441">
    <property type="entry name" value="Protein_kinase_ATP_BS"/>
</dbReference>
<keyword evidence="7" id="KW-0812">Transmembrane</keyword>
<dbReference type="Gene3D" id="1.10.510.10">
    <property type="entry name" value="Transferase(Phosphotransferase) domain 1"/>
    <property type="match status" value="1"/>
</dbReference>
<dbReference type="InterPro" id="IPR008271">
    <property type="entry name" value="Ser/Thr_kinase_AS"/>
</dbReference>
<keyword evidence="3" id="KW-0418">Kinase</keyword>
<evidence type="ECO:0000256" key="3">
    <source>
        <dbReference type="ARBA" id="ARBA00022777"/>
    </source>
</evidence>
<feature type="domain" description="Protein kinase" evidence="8">
    <location>
        <begin position="598"/>
        <end position="897"/>
    </location>
</feature>
<evidence type="ECO:0000256" key="2">
    <source>
        <dbReference type="ARBA" id="ARBA00022741"/>
    </source>
</evidence>
<name>A0A835W286_CHLIN</name>
<evidence type="ECO:0000256" key="1">
    <source>
        <dbReference type="ARBA" id="ARBA00022679"/>
    </source>
</evidence>